<comment type="caution">
    <text evidence="1">The sequence shown here is derived from an EMBL/GenBank/DDBJ whole genome shotgun (WGS) entry which is preliminary data.</text>
</comment>
<dbReference type="EMBL" id="BLAN01000109">
    <property type="protein sequence ID" value="GET09032.1"/>
    <property type="molecule type" value="Genomic_DNA"/>
</dbReference>
<evidence type="ECO:0000313" key="1">
    <source>
        <dbReference type="EMBL" id="GET09032.1"/>
    </source>
</evidence>
<gene>
    <name evidence="1" type="ORF">SY111_16560</name>
</gene>
<name>A0A6F9XUW9_9LACO</name>
<protein>
    <submittedName>
        <fullName evidence="1">Uncharacterized protein</fullName>
    </submittedName>
</protein>
<dbReference type="Proteomes" id="UP000494178">
    <property type="component" value="Unassembled WGS sequence"/>
</dbReference>
<organism evidence="1">
    <name type="scientific">Ligilactobacillus agilis</name>
    <dbReference type="NCBI Taxonomy" id="1601"/>
    <lineage>
        <taxon>Bacteria</taxon>
        <taxon>Bacillati</taxon>
        <taxon>Bacillota</taxon>
        <taxon>Bacilli</taxon>
        <taxon>Lactobacillales</taxon>
        <taxon>Lactobacillaceae</taxon>
        <taxon>Ligilactobacillus</taxon>
    </lineage>
</organism>
<dbReference type="AlphaFoldDB" id="A0A6F9XUW9"/>
<sequence length="117" mass="13312">MKDSQDFGKVQTYEELRMLRDLELYYKKHPLKSRRKYSREVVLGGASLKRVVVNLEDNRVVVGARKDMSYRETVELLGEGLVAAVNSSGMDSEVVLNWLEGRFAIEGIESDAKGKKM</sequence>
<proteinExistence type="predicted"/>
<reference evidence="1" key="1">
    <citation type="submission" date="2019-10" db="EMBL/GenBank/DDBJ databases">
        <title>Lactobacillus agilis SY111 Whole Genome Sequencing Project.</title>
        <authorList>
            <person name="Suzuki S."/>
            <person name="Endo A."/>
            <person name="Maeno S."/>
            <person name="Shiwa Y."/>
            <person name="Matsutani M."/>
            <person name="Kajikawa A."/>
        </authorList>
    </citation>
    <scope>NUCLEOTIDE SEQUENCE</scope>
    <source>
        <strain evidence="1">SY111</strain>
    </source>
</reference>
<accession>A0A6F9XUW9</accession>
<dbReference type="RefSeq" id="WP_172586260.1">
    <property type="nucleotide sequence ID" value="NZ_BLAN01000109.1"/>
</dbReference>